<evidence type="ECO:0000256" key="1">
    <source>
        <dbReference type="SAM" id="SignalP"/>
    </source>
</evidence>
<name>A0A1I8G3H5_9PLAT</name>
<dbReference type="Proteomes" id="UP000095280">
    <property type="component" value="Unplaced"/>
</dbReference>
<dbReference type="WBParaSite" id="maker-uti_cns_0000790-snap-gene-1.8-mRNA-1">
    <property type="protein sequence ID" value="maker-uti_cns_0000790-snap-gene-1.8-mRNA-1"/>
    <property type="gene ID" value="maker-uti_cns_0000790-snap-gene-1.8"/>
</dbReference>
<protein>
    <submittedName>
        <fullName evidence="3">Secreted protein</fullName>
    </submittedName>
</protein>
<feature type="signal peptide" evidence="1">
    <location>
        <begin position="1"/>
        <end position="17"/>
    </location>
</feature>
<evidence type="ECO:0000313" key="2">
    <source>
        <dbReference type="Proteomes" id="UP000095280"/>
    </source>
</evidence>
<keyword evidence="1" id="KW-0732">Signal</keyword>
<organism evidence="2 3">
    <name type="scientific">Macrostomum lignano</name>
    <dbReference type="NCBI Taxonomy" id="282301"/>
    <lineage>
        <taxon>Eukaryota</taxon>
        <taxon>Metazoa</taxon>
        <taxon>Spiralia</taxon>
        <taxon>Lophotrochozoa</taxon>
        <taxon>Platyhelminthes</taxon>
        <taxon>Rhabditophora</taxon>
        <taxon>Macrostomorpha</taxon>
        <taxon>Macrostomida</taxon>
        <taxon>Macrostomidae</taxon>
        <taxon>Macrostomum</taxon>
    </lineage>
</organism>
<proteinExistence type="predicted"/>
<reference evidence="3" key="1">
    <citation type="submission" date="2016-11" db="UniProtKB">
        <authorList>
            <consortium name="WormBaseParasite"/>
        </authorList>
    </citation>
    <scope>IDENTIFICATION</scope>
</reference>
<evidence type="ECO:0000313" key="3">
    <source>
        <dbReference type="WBParaSite" id="maker-uti_cns_0000790-snap-gene-1.8-mRNA-1"/>
    </source>
</evidence>
<feature type="chain" id="PRO_5009319015" evidence="1">
    <location>
        <begin position="18"/>
        <end position="89"/>
    </location>
</feature>
<accession>A0A1I8G3H5</accession>
<sequence length="89" mass="9599">MVCKAIFCLAFAALCIAVVAPAAVDAAAAGDTGDFQLGGLDRRSYDDQEIQALFEQFSNAERLRKRKAIGCSRSADEAGEEDQRRSEPD</sequence>
<keyword evidence="2" id="KW-1185">Reference proteome</keyword>
<dbReference type="AlphaFoldDB" id="A0A1I8G3H5"/>